<feature type="signal peptide" evidence="1">
    <location>
        <begin position="1"/>
        <end position="24"/>
    </location>
</feature>
<proteinExistence type="predicted"/>
<reference evidence="2 3" key="1">
    <citation type="submission" date="2019-03" db="EMBL/GenBank/DDBJ databases">
        <title>Deep-cultivation of Planctomycetes and their phenomic and genomic characterization uncovers novel biology.</title>
        <authorList>
            <person name="Wiegand S."/>
            <person name="Jogler M."/>
            <person name="Boedeker C."/>
            <person name="Pinto D."/>
            <person name="Vollmers J."/>
            <person name="Rivas-Marin E."/>
            <person name="Kohn T."/>
            <person name="Peeters S.H."/>
            <person name="Heuer A."/>
            <person name="Rast P."/>
            <person name="Oberbeckmann S."/>
            <person name="Bunk B."/>
            <person name="Jeske O."/>
            <person name="Meyerdierks A."/>
            <person name="Storesund J.E."/>
            <person name="Kallscheuer N."/>
            <person name="Luecker S."/>
            <person name="Lage O.M."/>
            <person name="Pohl T."/>
            <person name="Merkel B.J."/>
            <person name="Hornburger P."/>
            <person name="Mueller R.-W."/>
            <person name="Bruemmer F."/>
            <person name="Labrenz M."/>
            <person name="Spormann A.M."/>
            <person name="Op den Camp H."/>
            <person name="Overmann J."/>
            <person name="Amann R."/>
            <person name="Jetten M.S.M."/>
            <person name="Mascher T."/>
            <person name="Medema M.H."/>
            <person name="Devos D.P."/>
            <person name="Kaster A.-K."/>
            <person name="Ovreas L."/>
            <person name="Rohde M."/>
            <person name="Galperin M.Y."/>
            <person name="Jogler C."/>
        </authorList>
    </citation>
    <scope>NUCLEOTIDE SEQUENCE [LARGE SCALE GENOMIC DNA]</scope>
    <source>
        <strain evidence="2 3">Enr10</strain>
    </source>
</reference>
<protein>
    <submittedName>
        <fullName evidence="2">Uncharacterized protein</fullName>
    </submittedName>
</protein>
<dbReference type="AlphaFoldDB" id="A0A517QAB2"/>
<evidence type="ECO:0000313" key="3">
    <source>
        <dbReference type="Proteomes" id="UP000315647"/>
    </source>
</evidence>
<evidence type="ECO:0000256" key="1">
    <source>
        <dbReference type="SAM" id="SignalP"/>
    </source>
</evidence>
<accession>A0A517QAB2</accession>
<keyword evidence="1" id="KW-0732">Signal</keyword>
<gene>
    <name evidence="2" type="ORF">Enr10x_39110</name>
</gene>
<dbReference type="RefSeq" id="WP_145451018.1">
    <property type="nucleotide sequence ID" value="NZ_CP037421.1"/>
</dbReference>
<dbReference type="EMBL" id="CP037421">
    <property type="protein sequence ID" value="QDT28567.1"/>
    <property type="molecule type" value="Genomic_DNA"/>
</dbReference>
<feature type="chain" id="PRO_5021718269" evidence="1">
    <location>
        <begin position="25"/>
        <end position="266"/>
    </location>
</feature>
<organism evidence="2 3">
    <name type="scientific">Gimesia panareensis</name>
    <dbReference type="NCBI Taxonomy" id="2527978"/>
    <lineage>
        <taxon>Bacteria</taxon>
        <taxon>Pseudomonadati</taxon>
        <taxon>Planctomycetota</taxon>
        <taxon>Planctomycetia</taxon>
        <taxon>Planctomycetales</taxon>
        <taxon>Planctomycetaceae</taxon>
        <taxon>Gimesia</taxon>
    </lineage>
</organism>
<keyword evidence="3" id="KW-1185">Reference proteome</keyword>
<name>A0A517QAB2_9PLAN</name>
<evidence type="ECO:0000313" key="2">
    <source>
        <dbReference type="EMBL" id="QDT28567.1"/>
    </source>
</evidence>
<sequence length="266" mass="31276" precursor="true">MHRLPLIGLAVSLSLLTSVPPARATNDYFLPGDAFFPSRLILKNLKQQEQEAEPVFYYNYVCEYAFCGYAGYSQLKLDKQNSELAKNIRKAYFQIRKSQPIKLEAKNDVKLTETNQDIWKLDNFYETNGLSMFFYNEDYDWQRRKIAIKYNENWREEMKKFINTGEYCAFIKTSDAVMKSWSLGKHVPPLNVQLPEAKIKTGKDVDIPLTPKGPLKVLILYDDKYKQYYDMKNGKYLLEVTNKGITAYIIHRKQWKKYDDVYGDDK</sequence>
<dbReference type="Proteomes" id="UP000315647">
    <property type="component" value="Chromosome"/>
</dbReference>